<dbReference type="EMBL" id="KV453842">
    <property type="protein sequence ID" value="ODV89888.1"/>
    <property type="molecule type" value="Genomic_DNA"/>
</dbReference>
<dbReference type="Gene3D" id="1.10.10.60">
    <property type="entry name" value="Homeodomain-like"/>
    <property type="match status" value="1"/>
</dbReference>
<evidence type="ECO:0000256" key="1">
    <source>
        <dbReference type="SAM" id="MobiDB-lite"/>
    </source>
</evidence>
<dbReference type="PANTHER" id="PTHR13992">
    <property type="entry name" value="NUCLEAR RECEPTOR CO-REPRESSOR RELATED NCOR"/>
    <property type="match status" value="1"/>
</dbReference>
<dbReference type="Gene3D" id="1.20.58.1880">
    <property type="match status" value="1"/>
</dbReference>
<feature type="compositionally biased region" description="Low complexity" evidence="1">
    <location>
        <begin position="128"/>
        <end position="147"/>
    </location>
</feature>
<feature type="region of interest" description="Disordered" evidence="1">
    <location>
        <begin position="839"/>
        <end position="869"/>
    </location>
</feature>
<organism evidence="3 4">
    <name type="scientific">Tortispora caseinolytica NRRL Y-17796</name>
    <dbReference type="NCBI Taxonomy" id="767744"/>
    <lineage>
        <taxon>Eukaryota</taxon>
        <taxon>Fungi</taxon>
        <taxon>Dikarya</taxon>
        <taxon>Ascomycota</taxon>
        <taxon>Saccharomycotina</taxon>
        <taxon>Trigonopsidomycetes</taxon>
        <taxon>Trigonopsidales</taxon>
        <taxon>Trigonopsidaceae</taxon>
        <taxon>Tortispora</taxon>
    </lineage>
</organism>
<feature type="compositionally biased region" description="Polar residues" evidence="1">
    <location>
        <begin position="223"/>
        <end position="263"/>
    </location>
</feature>
<dbReference type="OrthoDB" id="10258692at2759"/>
<feature type="region of interest" description="Disordered" evidence="1">
    <location>
        <begin position="467"/>
        <end position="491"/>
    </location>
</feature>
<feature type="region of interest" description="Disordered" evidence="1">
    <location>
        <begin position="1"/>
        <end position="363"/>
    </location>
</feature>
<sequence length="869" mass="97551">MSRRHEAPWETRNDQRPDHRPASDSRSHQRPDSHRHSRSFHGPPRPFDHHPYRGDHRRPSWTRDRPESPHYHRDSRPYSRRQYTDDHRSRPSWERRDYHPPPPYRRRTPSDRQYPGPSSRRRSRSRSPSRSANMHKSSSSSSSSFPSRPSPPNSSSANTYQDPQPRFTDHNSDSVVVRRGHADSPSPSPHSSPPSQIHNSETKTADQLDASYSPPPSSPPIQVLQSANSGIPQSPASPSQIRTESADTSLLEIATQSADSTQFSHERDDSTEYDFQPKRAKLASSPSPVAAENENHTDTLPISTYSPDKPAEYFSPGNDSEYSPHIDPVEEQPDHVSPPPVLSINRSRRLSEASTDISDSENIDLQEKDNNKTAQGVAAFEKYFNANGIDSIQDLPSIKNFVDDITRHNLDSVVYNSIEEERKRVEQLGSKLQREYLELRSAWLQSCDDLDSKFKKTAVSASLTEDEKDVDSLSVSSPNGRRGRRGGPVSDSVRSEAEFLEVLASLEAETALDPLVRAMRTAAKIPDMILDENEKERFVSYTDVNNKVLDKAAMVKRLATDAEDNFTPDDHKLYIDAYLNNPKQFGKIAKELGDRYTFHECVLHYYRTKKETDYKALLAAKLKRSGSKKTKVKKSKSAEPEPSEDRRSIAIKLDDSIGDETLPNNITSNVEELRSKEQDAISALTDLHDGFSGHTIRTADLATTNDIWEESYEQEKNGKQSRKGATSSYWNVHDIKMFPILLAEHGSNWKLVAEKLESKTSTMAKNYFVKHGKENGWDVIVEEANKRLSRSTSDDDDIATAMSSDAISATSGPRLGVFVDSSTSRGSVSNAVSVMHKSSVQALLNPEPESGSENDKQADLHGSQSRSFP</sequence>
<dbReference type="PROSITE" id="PS51293">
    <property type="entry name" value="SANT"/>
    <property type="match status" value="1"/>
</dbReference>
<dbReference type="GO" id="GO:0034967">
    <property type="term" value="C:Set3 complex"/>
    <property type="evidence" value="ECO:0007669"/>
    <property type="project" value="TreeGrafter"/>
</dbReference>
<dbReference type="Proteomes" id="UP000095023">
    <property type="component" value="Unassembled WGS sequence"/>
</dbReference>
<feature type="compositionally biased region" description="Basic and acidic residues" evidence="1">
    <location>
        <begin position="636"/>
        <end position="648"/>
    </location>
</feature>
<dbReference type="InterPro" id="IPR001005">
    <property type="entry name" value="SANT/Myb"/>
</dbReference>
<dbReference type="CDD" id="cd00167">
    <property type="entry name" value="SANT"/>
    <property type="match status" value="2"/>
</dbReference>
<proteinExistence type="predicted"/>
<accession>A0A1E4TDZ9</accession>
<dbReference type="InterPro" id="IPR009057">
    <property type="entry name" value="Homeodomain-like_sf"/>
</dbReference>
<dbReference type="SMART" id="SM00717">
    <property type="entry name" value="SANT"/>
    <property type="match status" value="2"/>
</dbReference>
<feature type="compositionally biased region" description="Basic and acidic residues" evidence="1">
    <location>
        <begin position="46"/>
        <end position="99"/>
    </location>
</feature>
<evidence type="ECO:0000313" key="3">
    <source>
        <dbReference type="EMBL" id="ODV89888.1"/>
    </source>
</evidence>
<feature type="compositionally biased region" description="Basic and acidic residues" evidence="1">
    <location>
        <begin position="1"/>
        <end position="34"/>
    </location>
</feature>
<protein>
    <recommendedName>
        <fullName evidence="2">SANT domain-containing protein</fullName>
    </recommendedName>
</protein>
<dbReference type="GO" id="GO:0006357">
    <property type="term" value="P:regulation of transcription by RNA polymerase II"/>
    <property type="evidence" value="ECO:0007669"/>
    <property type="project" value="TreeGrafter"/>
</dbReference>
<feature type="region of interest" description="Disordered" evidence="1">
    <location>
        <begin position="628"/>
        <end position="648"/>
    </location>
</feature>
<feature type="compositionally biased region" description="Basic and acidic residues" evidence="1">
    <location>
        <begin position="322"/>
        <end position="334"/>
    </location>
</feature>
<name>A0A1E4TDZ9_9ASCO</name>
<dbReference type="PANTHER" id="PTHR13992:SF39">
    <property type="entry name" value="SMRTER, ISOFORM G"/>
    <property type="match status" value="1"/>
</dbReference>
<evidence type="ECO:0000313" key="4">
    <source>
        <dbReference type="Proteomes" id="UP000095023"/>
    </source>
</evidence>
<dbReference type="AlphaFoldDB" id="A0A1E4TDZ9"/>
<keyword evidence="4" id="KW-1185">Reference proteome</keyword>
<feature type="domain" description="SANT" evidence="2">
    <location>
        <begin position="561"/>
        <end position="613"/>
    </location>
</feature>
<dbReference type="InterPro" id="IPR017884">
    <property type="entry name" value="SANT_dom"/>
</dbReference>
<dbReference type="InterPro" id="IPR051571">
    <property type="entry name" value="N-CoR_corepressor"/>
</dbReference>
<reference evidence="4" key="1">
    <citation type="submission" date="2016-02" db="EMBL/GenBank/DDBJ databases">
        <title>Comparative genomics of biotechnologically important yeasts.</title>
        <authorList>
            <consortium name="DOE Joint Genome Institute"/>
            <person name="Riley R."/>
            <person name="Haridas S."/>
            <person name="Wolfe K.H."/>
            <person name="Lopes M.R."/>
            <person name="Hittinger C.T."/>
            <person name="Goker M."/>
            <person name="Salamov A."/>
            <person name="Wisecaver J."/>
            <person name="Long T.M."/>
            <person name="Aerts A.L."/>
            <person name="Barry K."/>
            <person name="Choi C."/>
            <person name="Clum A."/>
            <person name="Coughlan A.Y."/>
            <person name="Deshpande S."/>
            <person name="Douglass A.P."/>
            <person name="Hanson S.J."/>
            <person name="Klenk H.-P."/>
            <person name="Labutti K."/>
            <person name="Lapidus A."/>
            <person name="Lindquist E."/>
            <person name="Lipzen A."/>
            <person name="Meier-Kolthoff J.P."/>
            <person name="Ohm R.A."/>
            <person name="Otillar R.P."/>
            <person name="Pangilinan J."/>
            <person name="Peng Y."/>
            <person name="Rokas A."/>
            <person name="Rosa C.A."/>
            <person name="Scheuner C."/>
            <person name="Sibirny A.A."/>
            <person name="Slot J.C."/>
            <person name="Stielow J.B."/>
            <person name="Sun H."/>
            <person name="Kurtzman C.P."/>
            <person name="Blackwell M."/>
            <person name="Jeffries T.W."/>
            <person name="Grigoriev I.V."/>
        </authorList>
    </citation>
    <scope>NUCLEOTIDE SEQUENCE [LARGE SCALE GENOMIC DNA]</scope>
    <source>
        <strain evidence="4">NRRL Y-17796</strain>
    </source>
</reference>
<dbReference type="SUPFAM" id="SSF46689">
    <property type="entry name" value="Homeodomain-like"/>
    <property type="match status" value="2"/>
</dbReference>
<evidence type="ECO:0000259" key="2">
    <source>
        <dbReference type="PROSITE" id="PS51293"/>
    </source>
</evidence>
<gene>
    <name evidence="3" type="ORF">CANCADRAFT_43592</name>
</gene>